<evidence type="ECO:0000256" key="2">
    <source>
        <dbReference type="ARBA" id="ARBA00033753"/>
    </source>
</evidence>
<comment type="caution">
    <text evidence="4">The sequence shown here is derived from an EMBL/GenBank/DDBJ whole genome shotgun (WGS) entry which is preliminary data.</text>
</comment>
<dbReference type="AlphaFoldDB" id="A0A132NWE6"/>
<dbReference type="InterPro" id="IPR023370">
    <property type="entry name" value="TrmO-like_N"/>
</dbReference>
<accession>A0A132NWE6</accession>
<name>A0A132NWE6_GIAIN</name>
<dbReference type="InterPro" id="IPR036413">
    <property type="entry name" value="YaeB-like_sf"/>
</dbReference>
<dbReference type="InterPro" id="IPR036414">
    <property type="entry name" value="YaeB_N_sf"/>
</dbReference>
<evidence type="ECO:0000313" key="5">
    <source>
        <dbReference type="Proteomes" id="UP000070089"/>
    </source>
</evidence>
<dbReference type="Pfam" id="PF01980">
    <property type="entry name" value="TrmO_N"/>
    <property type="match status" value="1"/>
</dbReference>
<gene>
    <name evidence="4" type="ORF">QR46_1574</name>
</gene>
<dbReference type="VEuPathDB" id="GiardiaDB:QR46_1574"/>
<dbReference type="PANTHER" id="PTHR12818:SF0">
    <property type="entry name" value="TRNA (ADENINE(37)-N6)-METHYLTRANSFERASE"/>
    <property type="match status" value="1"/>
</dbReference>
<reference evidence="4 5" key="1">
    <citation type="journal article" date="2015" name="Mol. Biochem. Parasitol.">
        <title>Identification of polymorphic genes for use in assemblage B genotyping assays through comparative genomics of multiple assemblage B Giardia duodenalis isolates.</title>
        <authorList>
            <person name="Wielinga C."/>
            <person name="Thompson R.C."/>
            <person name="Monis P."/>
            <person name="Ryan U."/>
        </authorList>
    </citation>
    <scope>NUCLEOTIDE SEQUENCE [LARGE SCALE GENOMIC DNA]</scope>
    <source>
        <strain evidence="4 5">BAH15c1</strain>
    </source>
</reference>
<dbReference type="Gene3D" id="2.40.30.70">
    <property type="entry name" value="YaeB-like"/>
    <property type="match status" value="1"/>
</dbReference>
<keyword evidence="1" id="KW-0949">S-adenosyl-L-methionine</keyword>
<proteinExistence type="inferred from homology"/>
<dbReference type="SUPFAM" id="SSF118196">
    <property type="entry name" value="YaeB-like"/>
    <property type="match status" value="1"/>
</dbReference>
<evidence type="ECO:0000259" key="3">
    <source>
        <dbReference type="PROSITE" id="PS51668"/>
    </source>
</evidence>
<dbReference type="EMBL" id="JXTI01000033">
    <property type="protein sequence ID" value="KWX14395.1"/>
    <property type="molecule type" value="Genomic_DNA"/>
</dbReference>
<evidence type="ECO:0000256" key="1">
    <source>
        <dbReference type="ARBA" id="ARBA00022691"/>
    </source>
</evidence>
<sequence>MLCIVVFAMSAGSEHSWTSLKAMKHQEEVLAKEIRYKRAKLRALRTLLPKARANAGLSKEFVTNYLENACFIADREANLQKRISSIKNIYITGSIGYIKSDHIFSFTAARRSLAESTVQHLQFFPTYLSSIMSRLSSVSMSYVRIMYCFCLNYTFRPRVPVPGSVPVGLFATRSPSRPNQIAMSYARISGTISPDGVLPVVGLDALHLSPILSIEFFPEQACHATISLIEAQLSGSHSHSTHNNRWFSENMFETQELNLEIRDNALNTFNHIVSNTPGYRHLQLEPFIRRKLCAGAKNSRWLPKKGTIGFGRYRIAYSIEFLADGNHDSPVQNVTVTHIYESPVQRIAAKR</sequence>
<dbReference type="PANTHER" id="PTHR12818">
    <property type="entry name" value="TRNA (ADENINE(37)-N6)-METHYLTRANSFERASE"/>
    <property type="match status" value="1"/>
</dbReference>
<dbReference type="Proteomes" id="UP000070089">
    <property type="component" value="Unassembled WGS sequence"/>
</dbReference>
<protein>
    <recommendedName>
        <fullName evidence="3">TsaA-like domain-containing protein</fullName>
    </recommendedName>
</protein>
<organism evidence="4 5">
    <name type="scientific">Giardia duodenalis assemblage B</name>
    <dbReference type="NCBI Taxonomy" id="1394984"/>
    <lineage>
        <taxon>Eukaryota</taxon>
        <taxon>Metamonada</taxon>
        <taxon>Diplomonadida</taxon>
        <taxon>Hexamitidae</taxon>
        <taxon>Giardiinae</taxon>
        <taxon>Giardia</taxon>
    </lineage>
</organism>
<dbReference type="OrthoDB" id="4882at2759"/>
<feature type="domain" description="TsaA-like" evidence="3">
    <location>
        <begin position="92"/>
        <end position="226"/>
    </location>
</feature>
<dbReference type="InterPro" id="IPR040372">
    <property type="entry name" value="YaeB-like"/>
</dbReference>
<comment type="similarity">
    <text evidence="2">Belongs to the tRNA methyltransferase O family.</text>
</comment>
<dbReference type="PROSITE" id="PS51668">
    <property type="entry name" value="TSAA_2"/>
    <property type="match status" value="1"/>
</dbReference>
<evidence type="ECO:0000313" key="4">
    <source>
        <dbReference type="EMBL" id="KWX14395.1"/>
    </source>
</evidence>